<evidence type="ECO:0000313" key="2">
    <source>
        <dbReference type="EMBL" id="OPJ61444.1"/>
    </source>
</evidence>
<evidence type="ECO:0008006" key="4">
    <source>
        <dbReference type="Google" id="ProtNLM"/>
    </source>
</evidence>
<evidence type="ECO:0000313" key="3">
    <source>
        <dbReference type="Proteomes" id="UP000190080"/>
    </source>
</evidence>
<dbReference type="Proteomes" id="UP000190080">
    <property type="component" value="Unassembled WGS sequence"/>
</dbReference>
<sequence>MRKSHEKNFSIDKLEVPRYSQKKLEETVLKSKSIFEENAQKKKASEWEFLISQFFIIKKSFWILQALVIVIFISWVNIFNSSEISGDVSVYFAVFVPLFVISAIPEVWKNIQFRALEIENTTYFTLKKVYVARILIIGMYDLLLASILLCTIAYITSTPLYMLIIYFLVPFNTTCCICFIALGSKRRLNSSSFAVSLCTIWTGICYGLAKNIKIYEMVQEKLWYVLIMLSFVYLFRVMTKAISDTKMYFEVSDFEN</sequence>
<gene>
    <name evidence="2" type="ORF">CLORY_23100</name>
</gene>
<feature type="transmembrane region" description="Helical" evidence="1">
    <location>
        <begin position="161"/>
        <end position="183"/>
    </location>
</feature>
<dbReference type="STRING" id="1450648.CLORY_23100"/>
<protein>
    <recommendedName>
        <fullName evidence="4">ABC-2 family transporter protein</fullName>
    </recommendedName>
</protein>
<organism evidence="2 3">
    <name type="scientific">Clostridium oryzae</name>
    <dbReference type="NCBI Taxonomy" id="1450648"/>
    <lineage>
        <taxon>Bacteria</taxon>
        <taxon>Bacillati</taxon>
        <taxon>Bacillota</taxon>
        <taxon>Clostridia</taxon>
        <taxon>Eubacteriales</taxon>
        <taxon>Clostridiaceae</taxon>
        <taxon>Clostridium</taxon>
    </lineage>
</organism>
<keyword evidence="1" id="KW-1133">Transmembrane helix</keyword>
<dbReference type="AlphaFoldDB" id="A0A1V4INN7"/>
<keyword evidence="1" id="KW-0812">Transmembrane</keyword>
<dbReference type="EMBL" id="MZGV01000022">
    <property type="protein sequence ID" value="OPJ61444.1"/>
    <property type="molecule type" value="Genomic_DNA"/>
</dbReference>
<feature type="transmembrane region" description="Helical" evidence="1">
    <location>
        <begin position="221"/>
        <end position="239"/>
    </location>
</feature>
<feature type="transmembrane region" description="Helical" evidence="1">
    <location>
        <begin position="61"/>
        <end position="78"/>
    </location>
</feature>
<reference evidence="2 3" key="1">
    <citation type="submission" date="2017-03" db="EMBL/GenBank/DDBJ databases">
        <title>Genome sequence of Clostridium oryzae DSM 28571.</title>
        <authorList>
            <person name="Poehlein A."/>
            <person name="Daniel R."/>
        </authorList>
    </citation>
    <scope>NUCLEOTIDE SEQUENCE [LARGE SCALE GENOMIC DNA]</scope>
    <source>
        <strain evidence="2 3">DSM 28571</strain>
    </source>
</reference>
<comment type="caution">
    <text evidence="2">The sequence shown here is derived from an EMBL/GenBank/DDBJ whole genome shotgun (WGS) entry which is preliminary data.</text>
</comment>
<feature type="transmembrane region" description="Helical" evidence="1">
    <location>
        <begin position="129"/>
        <end position="155"/>
    </location>
</feature>
<keyword evidence="1" id="KW-0472">Membrane</keyword>
<proteinExistence type="predicted"/>
<name>A0A1V4INN7_9CLOT</name>
<feature type="transmembrane region" description="Helical" evidence="1">
    <location>
        <begin position="90"/>
        <end position="108"/>
    </location>
</feature>
<dbReference type="OrthoDB" id="1691759at2"/>
<feature type="transmembrane region" description="Helical" evidence="1">
    <location>
        <begin position="190"/>
        <end position="209"/>
    </location>
</feature>
<accession>A0A1V4INN7</accession>
<keyword evidence="3" id="KW-1185">Reference proteome</keyword>
<dbReference type="RefSeq" id="WP_079424509.1">
    <property type="nucleotide sequence ID" value="NZ_MZGV01000022.1"/>
</dbReference>
<evidence type="ECO:0000256" key="1">
    <source>
        <dbReference type="SAM" id="Phobius"/>
    </source>
</evidence>